<gene>
    <name evidence="1" type="ORF">CEXT_670961</name>
</gene>
<dbReference type="Proteomes" id="UP001054945">
    <property type="component" value="Unassembled WGS sequence"/>
</dbReference>
<reference evidence="1 2" key="1">
    <citation type="submission" date="2021-06" db="EMBL/GenBank/DDBJ databases">
        <title>Caerostris extrusa draft genome.</title>
        <authorList>
            <person name="Kono N."/>
            <person name="Arakawa K."/>
        </authorList>
    </citation>
    <scope>NUCLEOTIDE SEQUENCE [LARGE SCALE GENOMIC DNA]</scope>
</reference>
<keyword evidence="2" id="KW-1185">Reference proteome</keyword>
<proteinExistence type="predicted"/>
<sequence>MTFKERGTFLLTDPTIDREGVLRKRARKEGAAVDVVYLGHCWAAMAIPTLYDMCQFQTIVNVRTGLWSQCQENPFTRVPPKLVNKLWEFMFSLNFQQLPSHEALHLMFTSPRLKKLDLSCFP</sequence>
<comment type="caution">
    <text evidence="1">The sequence shown here is derived from an EMBL/GenBank/DDBJ whole genome shotgun (WGS) entry which is preliminary data.</text>
</comment>
<evidence type="ECO:0000313" key="1">
    <source>
        <dbReference type="EMBL" id="GIY53297.1"/>
    </source>
</evidence>
<accession>A0AAV4U6B9</accession>
<evidence type="ECO:0000313" key="2">
    <source>
        <dbReference type="Proteomes" id="UP001054945"/>
    </source>
</evidence>
<organism evidence="1 2">
    <name type="scientific">Caerostris extrusa</name>
    <name type="common">Bark spider</name>
    <name type="synonym">Caerostris bankana</name>
    <dbReference type="NCBI Taxonomy" id="172846"/>
    <lineage>
        <taxon>Eukaryota</taxon>
        <taxon>Metazoa</taxon>
        <taxon>Ecdysozoa</taxon>
        <taxon>Arthropoda</taxon>
        <taxon>Chelicerata</taxon>
        <taxon>Arachnida</taxon>
        <taxon>Araneae</taxon>
        <taxon>Araneomorphae</taxon>
        <taxon>Entelegynae</taxon>
        <taxon>Araneoidea</taxon>
        <taxon>Araneidae</taxon>
        <taxon>Caerostris</taxon>
    </lineage>
</organism>
<protein>
    <submittedName>
        <fullName evidence="1">Uncharacterized protein</fullName>
    </submittedName>
</protein>
<name>A0AAV4U6B9_CAEEX</name>
<dbReference type="AlphaFoldDB" id="A0AAV4U6B9"/>
<dbReference type="EMBL" id="BPLR01012346">
    <property type="protein sequence ID" value="GIY53297.1"/>
    <property type="molecule type" value="Genomic_DNA"/>
</dbReference>